<keyword evidence="5" id="KW-0997">Cell inner membrane</keyword>
<evidence type="ECO:0000256" key="5">
    <source>
        <dbReference type="ARBA" id="ARBA00022519"/>
    </source>
</evidence>
<dbReference type="NCBIfam" id="TIGR01352">
    <property type="entry name" value="tonB_Cterm"/>
    <property type="match status" value="1"/>
</dbReference>
<dbReference type="SUPFAM" id="SSF74653">
    <property type="entry name" value="TolA/TonB C-terminal domain"/>
    <property type="match status" value="1"/>
</dbReference>
<sequence length="173" mass="19568">MMKAYIFVLLLFFTSEIVVAQKKEINNSKSKISVKSKTKKDVVTEGQIHVISCPGVIPLDYKPNHLDSGNETVYSSVDTMPDYKWGGTSGLLKFIQENLNYPKTRLSQEGLVITQFIVDENGKVLEPVILRGLCSQADQEALRIVRLLEFNPGIQDGKKVKVRYTLPVKFKYK</sequence>
<evidence type="ECO:0000256" key="3">
    <source>
        <dbReference type="ARBA" id="ARBA00022448"/>
    </source>
</evidence>
<evidence type="ECO:0000256" key="8">
    <source>
        <dbReference type="ARBA" id="ARBA00022989"/>
    </source>
</evidence>
<dbReference type="InterPro" id="IPR037682">
    <property type="entry name" value="TonB_C"/>
</dbReference>
<dbReference type="EMBL" id="JBHSKT010000001">
    <property type="protein sequence ID" value="MFC5269409.1"/>
    <property type="molecule type" value="Genomic_DNA"/>
</dbReference>
<evidence type="ECO:0000256" key="7">
    <source>
        <dbReference type="ARBA" id="ARBA00022927"/>
    </source>
</evidence>
<gene>
    <name evidence="11" type="ORF">ACFPIB_02225</name>
</gene>
<evidence type="ECO:0000313" key="12">
    <source>
        <dbReference type="Proteomes" id="UP001596161"/>
    </source>
</evidence>
<keyword evidence="8" id="KW-1133">Transmembrane helix</keyword>
<evidence type="ECO:0000256" key="4">
    <source>
        <dbReference type="ARBA" id="ARBA00022475"/>
    </source>
</evidence>
<evidence type="ECO:0000256" key="6">
    <source>
        <dbReference type="ARBA" id="ARBA00022692"/>
    </source>
</evidence>
<keyword evidence="6" id="KW-0812">Transmembrane</keyword>
<protein>
    <submittedName>
        <fullName evidence="11">Energy transducer TonB</fullName>
    </submittedName>
</protein>
<dbReference type="InterPro" id="IPR051045">
    <property type="entry name" value="TonB-dependent_transducer"/>
</dbReference>
<comment type="similarity">
    <text evidence="2">Belongs to the TonB family.</text>
</comment>
<dbReference type="Pfam" id="PF03544">
    <property type="entry name" value="TonB_C"/>
    <property type="match status" value="1"/>
</dbReference>
<keyword evidence="7" id="KW-0653">Protein transport</keyword>
<proteinExistence type="inferred from homology"/>
<feature type="domain" description="TonB C-terminal" evidence="10">
    <location>
        <begin position="99"/>
        <end position="171"/>
    </location>
</feature>
<accession>A0ABW0E5C1</accession>
<keyword evidence="12" id="KW-1185">Reference proteome</keyword>
<evidence type="ECO:0000256" key="9">
    <source>
        <dbReference type="ARBA" id="ARBA00023136"/>
    </source>
</evidence>
<evidence type="ECO:0000259" key="10">
    <source>
        <dbReference type="Pfam" id="PF03544"/>
    </source>
</evidence>
<organism evidence="11 12">
    <name type="scientific">Adhaeribacter terreus</name>
    <dbReference type="NCBI Taxonomy" id="529703"/>
    <lineage>
        <taxon>Bacteria</taxon>
        <taxon>Pseudomonadati</taxon>
        <taxon>Bacteroidota</taxon>
        <taxon>Cytophagia</taxon>
        <taxon>Cytophagales</taxon>
        <taxon>Hymenobacteraceae</taxon>
        <taxon>Adhaeribacter</taxon>
    </lineage>
</organism>
<keyword evidence="4" id="KW-1003">Cell membrane</keyword>
<name>A0ABW0E5C1_9BACT</name>
<comment type="caution">
    <text evidence="11">The sequence shown here is derived from an EMBL/GenBank/DDBJ whole genome shotgun (WGS) entry which is preliminary data.</text>
</comment>
<dbReference type="Proteomes" id="UP001596161">
    <property type="component" value="Unassembled WGS sequence"/>
</dbReference>
<dbReference type="PANTHER" id="PTHR33446">
    <property type="entry name" value="PROTEIN TONB-RELATED"/>
    <property type="match status" value="1"/>
</dbReference>
<keyword evidence="9" id="KW-0472">Membrane</keyword>
<comment type="subcellular location">
    <subcellularLocation>
        <location evidence="1">Cell inner membrane</location>
        <topology evidence="1">Single-pass membrane protein</topology>
        <orientation evidence="1">Periplasmic side</orientation>
    </subcellularLocation>
</comment>
<evidence type="ECO:0000256" key="1">
    <source>
        <dbReference type="ARBA" id="ARBA00004383"/>
    </source>
</evidence>
<reference evidence="12" key="1">
    <citation type="journal article" date="2019" name="Int. J. Syst. Evol. Microbiol.">
        <title>The Global Catalogue of Microorganisms (GCM) 10K type strain sequencing project: providing services to taxonomists for standard genome sequencing and annotation.</title>
        <authorList>
            <consortium name="The Broad Institute Genomics Platform"/>
            <consortium name="The Broad Institute Genome Sequencing Center for Infectious Disease"/>
            <person name="Wu L."/>
            <person name="Ma J."/>
        </authorList>
    </citation>
    <scope>NUCLEOTIDE SEQUENCE [LARGE SCALE GENOMIC DNA]</scope>
    <source>
        <strain evidence="12">KACC 12602</strain>
    </source>
</reference>
<dbReference type="PANTHER" id="PTHR33446:SF2">
    <property type="entry name" value="PROTEIN TONB"/>
    <property type="match status" value="1"/>
</dbReference>
<dbReference type="InterPro" id="IPR006260">
    <property type="entry name" value="TonB/TolA_C"/>
</dbReference>
<evidence type="ECO:0000313" key="11">
    <source>
        <dbReference type="EMBL" id="MFC5269409.1"/>
    </source>
</evidence>
<dbReference type="Gene3D" id="3.30.1150.10">
    <property type="match status" value="1"/>
</dbReference>
<keyword evidence="3" id="KW-0813">Transport</keyword>
<evidence type="ECO:0000256" key="2">
    <source>
        <dbReference type="ARBA" id="ARBA00006555"/>
    </source>
</evidence>